<dbReference type="RefSeq" id="XP_056517653.1">
    <property type="nucleotide sequence ID" value="XM_056669854.1"/>
</dbReference>
<feature type="compositionally biased region" description="Basic and acidic residues" evidence="1">
    <location>
        <begin position="468"/>
        <end position="496"/>
    </location>
</feature>
<feature type="compositionally biased region" description="Polar residues" evidence="1">
    <location>
        <begin position="345"/>
        <end position="360"/>
    </location>
</feature>
<evidence type="ECO:0000256" key="1">
    <source>
        <dbReference type="SAM" id="MobiDB-lite"/>
    </source>
</evidence>
<feature type="region of interest" description="Disordered" evidence="1">
    <location>
        <begin position="328"/>
        <end position="362"/>
    </location>
</feature>
<feature type="compositionally biased region" description="Low complexity" evidence="1">
    <location>
        <begin position="414"/>
        <end position="424"/>
    </location>
</feature>
<organism evidence="2 3">
    <name type="scientific">Penicillium bovifimosum</name>
    <dbReference type="NCBI Taxonomy" id="126998"/>
    <lineage>
        <taxon>Eukaryota</taxon>
        <taxon>Fungi</taxon>
        <taxon>Dikarya</taxon>
        <taxon>Ascomycota</taxon>
        <taxon>Pezizomycotina</taxon>
        <taxon>Eurotiomycetes</taxon>
        <taxon>Eurotiomycetidae</taxon>
        <taxon>Eurotiales</taxon>
        <taxon>Aspergillaceae</taxon>
        <taxon>Penicillium</taxon>
    </lineage>
</organism>
<protein>
    <submittedName>
        <fullName evidence="2">Uncharacterized protein</fullName>
    </submittedName>
</protein>
<feature type="region of interest" description="Disordered" evidence="1">
    <location>
        <begin position="387"/>
        <end position="496"/>
    </location>
</feature>
<reference evidence="2" key="1">
    <citation type="submission" date="2022-11" db="EMBL/GenBank/DDBJ databases">
        <authorList>
            <person name="Petersen C."/>
        </authorList>
    </citation>
    <scope>NUCLEOTIDE SEQUENCE</scope>
    <source>
        <strain evidence="2">IBT 22155</strain>
    </source>
</reference>
<proteinExistence type="predicted"/>
<name>A0A9W9KVD0_9EURO</name>
<feature type="compositionally biased region" description="Polar residues" evidence="1">
    <location>
        <begin position="387"/>
        <end position="404"/>
    </location>
</feature>
<dbReference type="EMBL" id="JAPQKL010000007">
    <property type="protein sequence ID" value="KAJ5121149.1"/>
    <property type="molecule type" value="Genomic_DNA"/>
</dbReference>
<comment type="caution">
    <text evidence="2">The sequence shown here is derived from an EMBL/GenBank/DDBJ whole genome shotgun (WGS) entry which is preliminary data.</text>
</comment>
<sequence>MRYRNWDVLLFPGGSKVPIQEFKTQCFVTKDRDSPFLRNPTYLGPHPRQPELMPFNQLPTLTTFVPGLQRDSPFQVSIHSWEKPRPSSTIESNMEPEDVLLFEARIFLDGTFVAGSIYGQRTKWPQIIDHGCSIDRDGNPDSLRFPPFHPEILQQRHWDAGDSFGRIKVVIAEGFSRPNRSPPFERFRHVIAFSFQHAPLDILEYSNIAWPNPKMWLAAPNAPRYGTANKYVVSKGIEDGAHGHSPTKPGRPEPLIPFTADSSSQSSSNIATYSGTSSIYDAWTPHRGFPIPSTQWNGYPQGPRWDPQDMYIADHGIEALVDDTAWRHRGARSSREDVPMPDYASTGSTSSRALSGTTGFSYEHSKQPSIASCLGDEQYNELIQALTPTKASPGTRAPLNTPSTEPGAMGPPKSSAAAAARIASYKSRTRHGSVLKEISQPSTRAVSGSSEPRGGTPSQMRASPNENVRGRKERDASQDTPKAKSKENSIVKENDKINVEIAYESTRDETESIL</sequence>
<dbReference type="Proteomes" id="UP001149079">
    <property type="component" value="Unassembled WGS sequence"/>
</dbReference>
<dbReference type="GeneID" id="81409024"/>
<feature type="compositionally biased region" description="Polar residues" evidence="1">
    <location>
        <begin position="439"/>
        <end position="466"/>
    </location>
</feature>
<evidence type="ECO:0000313" key="3">
    <source>
        <dbReference type="Proteomes" id="UP001149079"/>
    </source>
</evidence>
<dbReference type="OrthoDB" id="5417628at2759"/>
<evidence type="ECO:0000313" key="2">
    <source>
        <dbReference type="EMBL" id="KAJ5121149.1"/>
    </source>
</evidence>
<keyword evidence="3" id="KW-1185">Reference proteome</keyword>
<gene>
    <name evidence="2" type="ORF">N7515_009110</name>
</gene>
<feature type="region of interest" description="Disordered" evidence="1">
    <location>
        <begin position="237"/>
        <end position="270"/>
    </location>
</feature>
<dbReference type="AlphaFoldDB" id="A0A9W9KVD0"/>
<reference evidence="2" key="2">
    <citation type="journal article" date="2023" name="IMA Fungus">
        <title>Comparative genomic study of the Penicillium genus elucidates a diverse pangenome and 15 lateral gene transfer events.</title>
        <authorList>
            <person name="Petersen C."/>
            <person name="Sorensen T."/>
            <person name="Nielsen M.R."/>
            <person name="Sondergaard T.E."/>
            <person name="Sorensen J.L."/>
            <person name="Fitzpatrick D.A."/>
            <person name="Frisvad J.C."/>
            <person name="Nielsen K.L."/>
        </authorList>
    </citation>
    <scope>NUCLEOTIDE SEQUENCE</scope>
    <source>
        <strain evidence="2">IBT 22155</strain>
    </source>
</reference>
<accession>A0A9W9KVD0</accession>